<reference evidence="1" key="1">
    <citation type="submission" date="2024-07" db="EMBL/GenBank/DDBJ databases">
        <authorList>
            <person name="Biller S.J."/>
        </authorList>
    </citation>
    <scope>NUCLEOTIDE SEQUENCE</scope>
    <source>
        <strain evidence="1">WC2420</strain>
    </source>
</reference>
<dbReference type="RefSeq" id="WP_369789717.1">
    <property type="nucleotide sequence ID" value="NZ_CP165628.1"/>
</dbReference>
<sequence length="245" mass="27705">MTEAIFINYGNAGIFPRFIRYLLLPLILLIVSGCGDKEQAQQQAFTDFLQTSLLSSQTIKVPELTSDQQIKFGHYAKDYKIITDFHRKLDTELNSSLVPVFTNMNAVTSVNALLEQRNDLQKMAQTSQQWLDELKTIRQQADAQRDTLKQPVAVKKVYDQAFNKVVSQPAAVAEKIYTLLPEVLNQIFIKADFIKSQGKNVTISGSTLQFSSQAQLDKYAAIQKQLVPLNAQLMVLSRQMQQMVN</sequence>
<dbReference type="AlphaFoldDB" id="A0AB39VSJ5"/>
<evidence type="ECO:0000313" key="1">
    <source>
        <dbReference type="EMBL" id="XDU73189.1"/>
    </source>
</evidence>
<dbReference type="Pfam" id="PF11254">
    <property type="entry name" value="DUF3053"/>
    <property type="match status" value="1"/>
</dbReference>
<dbReference type="InterPro" id="IPR021413">
    <property type="entry name" value="DUF3053"/>
</dbReference>
<name>A0AB39VSJ5_9GAMM</name>
<accession>A0AB39VSJ5</accession>
<proteinExistence type="predicted"/>
<dbReference type="EMBL" id="CP165628">
    <property type="protein sequence ID" value="XDU73189.1"/>
    <property type="molecule type" value="Genomic_DNA"/>
</dbReference>
<organism evidence="1">
    <name type="scientific">Rouxiella sp. WC2420</name>
    <dbReference type="NCBI Taxonomy" id="3234145"/>
    <lineage>
        <taxon>Bacteria</taxon>
        <taxon>Pseudomonadati</taxon>
        <taxon>Pseudomonadota</taxon>
        <taxon>Gammaproteobacteria</taxon>
        <taxon>Enterobacterales</taxon>
        <taxon>Yersiniaceae</taxon>
        <taxon>Rouxiella</taxon>
    </lineage>
</organism>
<protein>
    <submittedName>
        <fullName evidence="1">DUF3053 family protein</fullName>
    </submittedName>
</protein>
<gene>
    <name evidence="1" type="ORF">AB3G37_03470</name>
</gene>